<reference evidence="2" key="2">
    <citation type="submission" date="2015-07" db="EMBL/GenBank/DDBJ databases">
        <authorList>
            <person name="Noorani M."/>
        </authorList>
    </citation>
    <scope>NUCLEOTIDE SEQUENCE</scope>
    <source>
        <strain evidence="2">Yugu1</strain>
    </source>
</reference>
<reference evidence="2" key="1">
    <citation type="journal article" date="2012" name="Nat. Biotechnol.">
        <title>Reference genome sequence of the model plant Setaria.</title>
        <authorList>
            <person name="Bennetzen J.L."/>
            <person name="Schmutz J."/>
            <person name="Wang H."/>
            <person name="Percifield R."/>
            <person name="Hawkins J."/>
            <person name="Pontaroli A.C."/>
            <person name="Estep M."/>
            <person name="Feng L."/>
            <person name="Vaughn J.N."/>
            <person name="Grimwood J."/>
            <person name="Jenkins J."/>
            <person name="Barry K."/>
            <person name="Lindquist E."/>
            <person name="Hellsten U."/>
            <person name="Deshpande S."/>
            <person name="Wang X."/>
            <person name="Wu X."/>
            <person name="Mitros T."/>
            <person name="Triplett J."/>
            <person name="Yang X."/>
            <person name="Ye C.Y."/>
            <person name="Mauro-Herrera M."/>
            <person name="Wang L."/>
            <person name="Li P."/>
            <person name="Sharma M."/>
            <person name="Sharma R."/>
            <person name="Ronald P.C."/>
            <person name="Panaud O."/>
            <person name="Kellogg E.A."/>
            <person name="Brutnell T.P."/>
            <person name="Doust A.N."/>
            <person name="Tuskan G.A."/>
            <person name="Rokhsar D."/>
            <person name="Devos K.M."/>
        </authorList>
    </citation>
    <scope>NUCLEOTIDE SEQUENCE [LARGE SCALE GENOMIC DNA]</scope>
    <source>
        <strain evidence="2">Yugu1</strain>
    </source>
</reference>
<dbReference type="AlphaFoldDB" id="A0A368RU41"/>
<dbReference type="EMBL" id="CM003534">
    <property type="protein sequence ID" value="RCV33613.1"/>
    <property type="molecule type" value="Genomic_DNA"/>
</dbReference>
<gene>
    <name evidence="2" type="ORF">SETIT_7G096100v2</name>
</gene>
<organism evidence="2">
    <name type="scientific">Setaria italica</name>
    <name type="common">Foxtail millet</name>
    <name type="synonym">Panicum italicum</name>
    <dbReference type="NCBI Taxonomy" id="4555"/>
    <lineage>
        <taxon>Eukaryota</taxon>
        <taxon>Viridiplantae</taxon>
        <taxon>Streptophyta</taxon>
        <taxon>Embryophyta</taxon>
        <taxon>Tracheophyta</taxon>
        <taxon>Spermatophyta</taxon>
        <taxon>Magnoliopsida</taxon>
        <taxon>Liliopsida</taxon>
        <taxon>Poales</taxon>
        <taxon>Poaceae</taxon>
        <taxon>PACMAD clade</taxon>
        <taxon>Panicoideae</taxon>
        <taxon>Panicodae</taxon>
        <taxon>Paniceae</taxon>
        <taxon>Cenchrinae</taxon>
        <taxon>Setaria</taxon>
    </lineage>
</organism>
<evidence type="ECO:0000313" key="2">
    <source>
        <dbReference type="EMBL" id="RCV33613.1"/>
    </source>
</evidence>
<feature type="compositionally biased region" description="Low complexity" evidence="1">
    <location>
        <begin position="49"/>
        <end position="69"/>
    </location>
</feature>
<accession>A0A368RU41</accession>
<protein>
    <submittedName>
        <fullName evidence="2">Uncharacterized protein</fullName>
    </submittedName>
</protein>
<sequence length="69" mass="7498">MLFSAKLNYERPPSHSLAIDAAISGKLRADTPIRVGASRQVTVERSPWRRGSSPSPSLLAGSSWLRPIP</sequence>
<name>A0A368RU41_SETIT</name>
<proteinExistence type="predicted"/>
<feature type="region of interest" description="Disordered" evidence="1">
    <location>
        <begin position="38"/>
        <end position="69"/>
    </location>
</feature>
<evidence type="ECO:0000256" key="1">
    <source>
        <dbReference type="SAM" id="MobiDB-lite"/>
    </source>
</evidence>